<dbReference type="InterPro" id="IPR029058">
    <property type="entry name" value="AB_hydrolase_fold"/>
</dbReference>
<protein>
    <submittedName>
        <fullName evidence="1">Uncharacterized protein</fullName>
    </submittedName>
</protein>
<dbReference type="AlphaFoldDB" id="A0A835IY19"/>
<evidence type="ECO:0000313" key="2">
    <source>
        <dbReference type="Proteomes" id="UP000631114"/>
    </source>
</evidence>
<name>A0A835IY19_9MAGN</name>
<sequence length="343" mass="37398">MMMRCCLSPVMNRSPTMTWPMAFLLILALRLICWLLLLRALPLCLSSHHFALGCSSRSLAIVNFSSDYSDGNSMDEKMHESNTEALMGMHYDETHQRATDSGVSELGKVSNKFVILECAGYKIGNVGIVNFGSHGRWNAGERSKNNGFRLSAKMWAKVVGDSVIALLETARKANFKDISSRIATGFSSGRWDRPTLLAWGISDKYLPQSEAEEFQKGNPTIVKLKLIEGAGHMPQEDWLFDVGGGEIAVEVKRGINPEITVVTNGEEGDRHSGRDKSVITRHAGPFFMVGVEERVCIGQVWVANPNMGERLTSTFANASGMACADAVTGSDDDTAGDSALIAD</sequence>
<dbReference type="SUPFAM" id="SSF53474">
    <property type="entry name" value="alpha/beta-Hydrolases"/>
    <property type="match status" value="1"/>
</dbReference>
<dbReference type="Gene3D" id="3.40.50.1820">
    <property type="entry name" value="alpha/beta hydrolase"/>
    <property type="match status" value="1"/>
</dbReference>
<dbReference type="Proteomes" id="UP000631114">
    <property type="component" value="Unassembled WGS sequence"/>
</dbReference>
<gene>
    <name evidence="1" type="ORF">IFM89_003685</name>
</gene>
<proteinExistence type="predicted"/>
<dbReference type="PANTHER" id="PTHR43194">
    <property type="entry name" value="HYDROLASE ALPHA/BETA FOLD FAMILY"/>
    <property type="match status" value="1"/>
</dbReference>
<dbReference type="OrthoDB" id="6431331at2759"/>
<accession>A0A835IY19</accession>
<reference evidence="1 2" key="1">
    <citation type="submission" date="2020-10" db="EMBL/GenBank/DDBJ databases">
        <title>The Coptis chinensis genome and diversification of protoberbering-type alkaloids.</title>
        <authorList>
            <person name="Wang B."/>
            <person name="Shu S."/>
            <person name="Song C."/>
            <person name="Liu Y."/>
        </authorList>
    </citation>
    <scope>NUCLEOTIDE SEQUENCE [LARGE SCALE GENOMIC DNA]</scope>
    <source>
        <strain evidence="1">HL-2020</strain>
        <tissue evidence="1">Leaf</tissue>
    </source>
</reference>
<dbReference type="EMBL" id="JADFTS010000001">
    <property type="protein sequence ID" value="KAF9623653.1"/>
    <property type="molecule type" value="Genomic_DNA"/>
</dbReference>
<keyword evidence="2" id="KW-1185">Reference proteome</keyword>
<dbReference type="PANTHER" id="PTHR43194:SF2">
    <property type="entry name" value="PEROXISOMAL MEMBRANE PROTEIN LPX1"/>
    <property type="match status" value="1"/>
</dbReference>
<dbReference type="GO" id="GO:0009507">
    <property type="term" value="C:chloroplast"/>
    <property type="evidence" value="ECO:0007669"/>
    <property type="project" value="TreeGrafter"/>
</dbReference>
<dbReference type="InterPro" id="IPR050228">
    <property type="entry name" value="Carboxylesterase_BioH"/>
</dbReference>
<evidence type="ECO:0000313" key="1">
    <source>
        <dbReference type="EMBL" id="KAF9623653.1"/>
    </source>
</evidence>
<comment type="caution">
    <text evidence="1">The sequence shown here is derived from an EMBL/GenBank/DDBJ whole genome shotgun (WGS) entry which is preliminary data.</text>
</comment>
<organism evidence="1 2">
    <name type="scientific">Coptis chinensis</name>
    <dbReference type="NCBI Taxonomy" id="261450"/>
    <lineage>
        <taxon>Eukaryota</taxon>
        <taxon>Viridiplantae</taxon>
        <taxon>Streptophyta</taxon>
        <taxon>Embryophyta</taxon>
        <taxon>Tracheophyta</taxon>
        <taxon>Spermatophyta</taxon>
        <taxon>Magnoliopsida</taxon>
        <taxon>Ranunculales</taxon>
        <taxon>Ranunculaceae</taxon>
        <taxon>Coptidoideae</taxon>
        <taxon>Coptis</taxon>
    </lineage>
</organism>